<dbReference type="SUPFAM" id="SSF109854">
    <property type="entry name" value="DinB/YfiT-like putative metalloenzymes"/>
    <property type="match status" value="1"/>
</dbReference>
<keyword evidence="2 3" id="KW-0479">Metal-binding</keyword>
<protein>
    <submittedName>
        <fullName evidence="4">DNA damage-inducible protein DinB</fullName>
    </submittedName>
</protein>
<dbReference type="Proteomes" id="UP000609064">
    <property type="component" value="Unassembled WGS sequence"/>
</dbReference>
<accession>A0A917DR85</accession>
<dbReference type="EMBL" id="BMKK01000005">
    <property type="protein sequence ID" value="GGD62191.1"/>
    <property type="molecule type" value="Genomic_DNA"/>
</dbReference>
<comment type="caution">
    <text evidence="4">The sequence shown here is derived from an EMBL/GenBank/DDBJ whole genome shotgun (WGS) entry which is preliminary data.</text>
</comment>
<evidence type="ECO:0000256" key="2">
    <source>
        <dbReference type="ARBA" id="ARBA00022723"/>
    </source>
</evidence>
<evidence type="ECO:0000313" key="5">
    <source>
        <dbReference type="Proteomes" id="UP000609064"/>
    </source>
</evidence>
<evidence type="ECO:0000256" key="3">
    <source>
        <dbReference type="PIRSR" id="PIRSR607837-1"/>
    </source>
</evidence>
<dbReference type="AlphaFoldDB" id="A0A917DR85"/>
<proteinExistence type="inferred from homology"/>
<evidence type="ECO:0000256" key="1">
    <source>
        <dbReference type="ARBA" id="ARBA00008635"/>
    </source>
</evidence>
<name>A0A917DR85_9BACT</name>
<reference evidence="4" key="2">
    <citation type="submission" date="2020-09" db="EMBL/GenBank/DDBJ databases">
        <authorList>
            <person name="Sun Q."/>
            <person name="Zhou Y."/>
        </authorList>
    </citation>
    <scope>NUCLEOTIDE SEQUENCE</scope>
    <source>
        <strain evidence="4">CGMCC 1.15958</strain>
    </source>
</reference>
<dbReference type="InterPro" id="IPR007837">
    <property type="entry name" value="DinB"/>
</dbReference>
<organism evidence="4 5">
    <name type="scientific">Emticicia aquatilis</name>
    <dbReference type="NCBI Taxonomy" id="1537369"/>
    <lineage>
        <taxon>Bacteria</taxon>
        <taxon>Pseudomonadati</taxon>
        <taxon>Bacteroidota</taxon>
        <taxon>Cytophagia</taxon>
        <taxon>Cytophagales</taxon>
        <taxon>Leadbetterellaceae</taxon>
        <taxon>Emticicia</taxon>
    </lineage>
</organism>
<dbReference type="GO" id="GO:0046872">
    <property type="term" value="F:metal ion binding"/>
    <property type="evidence" value="ECO:0007669"/>
    <property type="project" value="UniProtKB-KW"/>
</dbReference>
<reference evidence="4" key="1">
    <citation type="journal article" date="2014" name="Int. J. Syst. Evol. Microbiol.">
        <title>Complete genome sequence of Corynebacterium casei LMG S-19264T (=DSM 44701T), isolated from a smear-ripened cheese.</title>
        <authorList>
            <consortium name="US DOE Joint Genome Institute (JGI-PGF)"/>
            <person name="Walter F."/>
            <person name="Albersmeier A."/>
            <person name="Kalinowski J."/>
            <person name="Ruckert C."/>
        </authorList>
    </citation>
    <scope>NUCLEOTIDE SEQUENCE</scope>
    <source>
        <strain evidence="4">CGMCC 1.15958</strain>
    </source>
</reference>
<sequence>MENVQELAVVTTSEALLEHWQGHRRLTRKVIEAFPEKDFFNFSVGGMRTFAFLAMEIVDLTEHGIKGLATGIYPNISELPHHGKNPALIPTTKADFLKKWDEVTAILNEYWEQIPEERFQEINVAFGAYENKNIDTILYFIDNEIHHRAQGTVYLRALGIEPPMFWDRS</sequence>
<feature type="binding site" evidence="3">
    <location>
        <position position="147"/>
    </location>
    <ligand>
        <name>a divalent metal cation</name>
        <dbReference type="ChEBI" id="CHEBI:60240"/>
    </ligand>
</feature>
<keyword evidence="5" id="KW-1185">Reference proteome</keyword>
<gene>
    <name evidence="4" type="ORF">GCM10011514_27870</name>
</gene>
<dbReference type="Gene3D" id="1.20.120.450">
    <property type="entry name" value="dinb family like domain"/>
    <property type="match status" value="1"/>
</dbReference>
<dbReference type="RefSeq" id="WP_188766720.1">
    <property type="nucleotide sequence ID" value="NZ_BMKK01000005.1"/>
</dbReference>
<comment type="similarity">
    <text evidence="1">Belongs to the DinB family.</text>
</comment>
<evidence type="ECO:0000313" key="4">
    <source>
        <dbReference type="EMBL" id="GGD62191.1"/>
    </source>
</evidence>
<dbReference type="Pfam" id="PF05163">
    <property type="entry name" value="DinB"/>
    <property type="match status" value="1"/>
</dbReference>
<dbReference type="InterPro" id="IPR034660">
    <property type="entry name" value="DinB/YfiT-like"/>
</dbReference>